<dbReference type="FunFam" id="2.70.70.10:FF:000003">
    <property type="entry name" value="Murein hydrolase activator EnvC"/>
    <property type="match status" value="1"/>
</dbReference>
<dbReference type="Gene3D" id="2.70.70.10">
    <property type="entry name" value="Glucose Permease (Domain IIA)"/>
    <property type="match status" value="1"/>
</dbReference>
<keyword evidence="2" id="KW-0732">Signal</keyword>
<dbReference type="Pfam" id="PF01551">
    <property type="entry name" value="Peptidase_M23"/>
    <property type="match status" value="1"/>
</dbReference>
<gene>
    <name evidence="4" type="primary">envC</name>
    <name evidence="4" type="ORF">CZ814_01473</name>
</gene>
<accession>A0A1T4S617</accession>
<dbReference type="CDD" id="cd12797">
    <property type="entry name" value="M23_peptidase"/>
    <property type="match status" value="1"/>
</dbReference>
<evidence type="ECO:0000259" key="3">
    <source>
        <dbReference type="Pfam" id="PF01551"/>
    </source>
</evidence>
<dbReference type="NCBIfam" id="NF008644">
    <property type="entry name" value="PRK11637.1"/>
    <property type="match status" value="1"/>
</dbReference>
<evidence type="ECO:0000256" key="2">
    <source>
        <dbReference type="SAM" id="SignalP"/>
    </source>
</evidence>
<dbReference type="Gene3D" id="6.10.250.3150">
    <property type="match status" value="1"/>
</dbReference>
<dbReference type="Proteomes" id="UP000191116">
    <property type="component" value="Unassembled WGS sequence"/>
</dbReference>
<dbReference type="EMBL" id="FUWP01000005">
    <property type="protein sequence ID" value="SKA23685.1"/>
    <property type="molecule type" value="Genomic_DNA"/>
</dbReference>
<organism evidence="4 5">
    <name type="scientific">Photobacterium toruni</name>
    <dbReference type="NCBI Taxonomy" id="1935446"/>
    <lineage>
        <taxon>Bacteria</taxon>
        <taxon>Pseudomonadati</taxon>
        <taxon>Pseudomonadota</taxon>
        <taxon>Gammaproteobacteria</taxon>
        <taxon>Vibrionales</taxon>
        <taxon>Vibrionaceae</taxon>
        <taxon>Photobacterium</taxon>
    </lineage>
</organism>
<keyword evidence="1" id="KW-0175">Coiled coil</keyword>
<feature type="coiled-coil region" evidence="1">
    <location>
        <begin position="33"/>
        <end position="112"/>
    </location>
</feature>
<dbReference type="InterPro" id="IPR050570">
    <property type="entry name" value="Cell_wall_metabolism_enzyme"/>
</dbReference>
<protein>
    <submittedName>
        <fullName evidence="4">Murein hydrolase activator EnvC</fullName>
    </submittedName>
</protein>
<evidence type="ECO:0000313" key="5">
    <source>
        <dbReference type="Proteomes" id="UP000191116"/>
    </source>
</evidence>
<dbReference type="AlphaFoldDB" id="A0A1T4S617"/>
<dbReference type="InterPro" id="IPR016047">
    <property type="entry name" value="M23ase_b-sheet_dom"/>
</dbReference>
<dbReference type="PANTHER" id="PTHR21666">
    <property type="entry name" value="PEPTIDASE-RELATED"/>
    <property type="match status" value="1"/>
</dbReference>
<proteinExistence type="predicted"/>
<keyword evidence="4" id="KW-0378">Hydrolase</keyword>
<sequence length="430" mass="47699">MRDIINRHLNLKIRASALCTGAFLCVVFAAPCAASSQQQLDGVKQEISRQKNQLDSKQQNYAVLQKQLKQHELDIAQTANKIHQTSDLLAGITRSITKLEQQQQHLKQQQQQQLGVLKTLINAQYRQGNNSDIANLLSGENTAKLDRMTTYAEYISKARATAIDALDATQTELQLKIHTLAEQKNEHQQTLTELNQQKQQLDDQQQSRQLTLNKIKSQIHTSTEALADLRADEQNMLAAIAKAKAQAIARAKAEAEARAKAEAEAQARIAAAKEAKAKAIAEAQAKQLNARYAKMQVPMDGLASHKGKLVWPLRGPIIHNYGAPLQRELHWKGMVISQPIGSQVKAIYSGKVVFADWLRGYGLMIAIDHGKGDMSFYGYNQTLLKKIGDSVQAGEPIALVGDSGGQEQPGLYFQIRRKGTPVDPRPWLKR</sequence>
<reference evidence="4 5" key="1">
    <citation type="submission" date="2017-02" db="EMBL/GenBank/DDBJ databases">
        <authorList>
            <person name="Peterson S.W."/>
        </authorList>
    </citation>
    <scope>NUCLEOTIDE SEQUENCE [LARGE SCALE GENOMIC DNA]</scope>
    <source>
        <strain evidence="4 5">CECT 9189</strain>
    </source>
</reference>
<feature type="chain" id="PRO_5012572103" evidence="2">
    <location>
        <begin position="30"/>
        <end position="430"/>
    </location>
</feature>
<dbReference type="InterPro" id="IPR011055">
    <property type="entry name" value="Dup_hybrid_motif"/>
</dbReference>
<dbReference type="OrthoDB" id="9784703at2"/>
<feature type="coiled-coil region" evidence="1">
    <location>
        <begin position="177"/>
        <end position="291"/>
    </location>
</feature>
<dbReference type="PANTHER" id="PTHR21666:SF270">
    <property type="entry name" value="MUREIN HYDROLASE ACTIVATOR ENVC"/>
    <property type="match status" value="1"/>
</dbReference>
<evidence type="ECO:0000313" key="4">
    <source>
        <dbReference type="EMBL" id="SKA23685.1"/>
    </source>
</evidence>
<dbReference type="SUPFAM" id="SSF51261">
    <property type="entry name" value="Duplicated hybrid motif"/>
    <property type="match status" value="1"/>
</dbReference>
<dbReference type="RefSeq" id="WP_080174333.1">
    <property type="nucleotide sequence ID" value="NZ_JAYXUF010000010.1"/>
</dbReference>
<name>A0A1T4S617_9GAMM</name>
<evidence type="ECO:0000256" key="1">
    <source>
        <dbReference type="SAM" id="Coils"/>
    </source>
</evidence>
<feature type="domain" description="M23ase beta-sheet core" evidence="3">
    <location>
        <begin position="331"/>
        <end position="424"/>
    </location>
</feature>
<feature type="signal peptide" evidence="2">
    <location>
        <begin position="1"/>
        <end position="29"/>
    </location>
</feature>
<dbReference type="GO" id="GO:0004222">
    <property type="term" value="F:metalloendopeptidase activity"/>
    <property type="evidence" value="ECO:0007669"/>
    <property type="project" value="TreeGrafter"/>
</dbReference>